<reference evidence="2 3" key="1">
    <citation type="submission" date="2020-11" db="EMBL/GenBank/DDBJ databases">
        <title>Pseudonocardia abyssalis sp. nov. and Pseudonocardia oceani sp. nov., description and phylogenomic analysis of two novel actinomycetes isolated from the deep Southern Ocean.</title>
        <authorList>
            <person name="Parra J."/>
        </authorList>
    </citation>
    <scope>NUCLEOTIDE SEQUENCE [LARGE SCALE GENOMIC DNA]</scope>
    <source>
        <strain evidence="2 3">KRD-168</strain>
    </source>
</reference>
<protein>
    <submittedName>
        <fullName evidence="2">Uncharacterized protein</fullName>
    </submittedName>
</protein>
<feature type="region of interest" description="Disordered" evidence="1">
    <location>
        <begin position="132"/>
        <end position="172"/>
    </location>
</feature>
<sequence>MVWDWITSAGLVPTEERIAELLGWAWVWVWAPHYRRTAIRLVAAGQAPTHEAVQAATRQMIAANKQAAEQHHAQAAAFVAECGPDAAAWVQGYCATRGHGPLWSELGRALELKRPHVEATIQALHREGWITTGPEARSMRPGPRAQLTPAPETEIGAERSTATRATHRSSTT</sequence>
<evidence type="ECO:0000256" key="1">
    <source>
        <dbReference type="SAM" id="MobiDB-lite"/>
    </source>
</evidence>
<dbReference type="EMBL" id="JADQDK010000002">
    <property type="protein sequence ID" value="MBW0138596.1"/>
    <property type="molecule type" value="Genomic_DNA"/>
</dbReference>
<proteinExistence type="predicted"/>
<organism evidence="2 3">
    <name type="scientific">Pseudonocardia abyssalis</name>
    <dbReference type="NCBI Taxonomy" id="2792008"/>
    <lineage>
        <taxon>Bacteria</taxon>
        <taxon>Bacillati</taxon>
        <taxon>Actinomycetota</taxon>
        <taxon>Actinomycetes</taxon>
        <taxon>Pseudonocardiales</taxon>
        <taxon>Pseudonocardiaceae</taxon>
        <taxon>Pseudonocardia</taxon>
    </lineage>
</organism>
<gene>
    <name evidence="2" type="ORF">I4I81_30675</name>
</gene>
<comment type="caution">
    <text evidence="2">The sequence shown here is derived from an EMBL/GenBank/DDBJ whole genome shotgun (WGS) entry which is preliminary data.</text>
</comment>
<feature type="compositionally biased region" description="Low complexity" evidence="1">
    <location>
        <begin position="158"/>
        <end position="172"/>
    </location>
</feature>
<evidence type="ECO:0000313" key="2">
    <source>
        <dbReference type="EMBL" id="MBW0138596.1"/>
    </source>
</evidence>
<dbReference type="RefSeq" id="WP_218601426.1">
    <property type="nucleotide sequence ID" value="NZ_JADQDJ010000021.1"/>
</dbReference>
<accession>A0ABS6V2R9</accession>
<dbReference type="Proteomes" id="UP000694287">
    <property type="component" value="Unassembled WGS sequence"/>
</dbReference>
<keyword evidence="3" id="KW-1185">Reference proteome</keyword>
<name>A0ABS6V2R9_9PSEU</name>
<evidence type="ECO:0000313" key="3">
    <source>
        <dbReference type="Proteomes" id="UP000694287"/>
    </source>
</evidence>